<dbReference type="PANTHER" id="PTHR33673">
    <property type="entry name" value="SUPPRESSOR SRP40-LIKE PROTEIN"/>
    <property type="match status" value="1"/>
</dbReference>
<protein>
    <submittedName>
        <fullName evidence="2">Uncharacterized protein</fullName>
    </submittedName>
</protein>
<sequence length="270" mass="29024">MDISNTENLPEDFRNNPKFASSSSCSSSSSSSGCSDSEEQDLFQLDPVESSDSPELTEESKMLPDVRLPPRVPVLSSSPSTPKSPTMSGYDPNRIPADVFNRTKSGGPVDWSVASNESLFSIHMGKSQELTAYYQAYTDQALFSPLDPKEKDKEVCMSVGDGKHPGPAPKGMGEEDLRNSISGHSTDGSIASHQSFAFPILTNDAKIGSLKNELVRHQTPTPEQMQPPVPLAEVPKEKPEPAPAENKTSTASCFSCLPSFPSCCCWGSSS</sequence>
<gene>
    <name evidence="2" type="ORF">LUZ63_012730</name>
</gene>
<reference evidence="2" key="1">
    <citation type="journal article" date="2022" name="Cell">
        <title>Repeat-based holocentromeres influence genome architecture and karyotype evolution.</title>
        <authorList>
            <person name="Hofstatter P.G."/>
            <person name="Thangavel G."/>
            <person name="Lux T."/>
            <person name="Neumann P."/>
            <person name="Vondrak T."/>
            <person name="Novak P."/>
            <person name="Zhang M."/>
            <person name="Costa L."/>
            <person name="Castellani M."/>
            <person name="Scott A."/>
            <person name="Toegelov H."/>
            <person name="Fuchs J."/>
            <person name="Mata-Sucre Y."/>
            <person name="Dias Y."/>
            <person name="Vanzela A.L.L."/>
            <person name="Huettel B."/>
            <person name="Almeida C.C.S."/>
            <person name="Simkova H."/>
            <person name="Souza G."/>
            <person name="Pedrosa-Harand A."/>
            <person name="Macas J."/>
            <person name="Mayer K.F.X."/>
            <person name="Houben A."/>
            <person name="Marques A."/>
        </authorList>
    </citation>
    <scope>NUCLEOTIDE SEQUENCE</scope>
    <source>
        <strain evidence="2">RhyBre1mFocal</strain>
    </source>
</reference>
<accession>A0A9Q0CL78</accession>
<evidence type="ECO:0000313" key="2">
    <source>
        <dbReference type="EMBL" id="KAJ1696032.1"/>
    </source>
</evidence>
<proteinExistence type="predicted"/>
<dbReference type="EMBL" id="JAMQYH010000003">
    <property type="protein sequence ID" value="KAJ1696032.1"/>
    <property type="molecule type" value="Genomic_DNA"/>
</dbReference>
<feature type="region of interest" description="Disordered" evidence="1">
    <location>
        <begin position="218"/>
        <end position="255"/>
    </location>
</feature>
<feature type="region of interest" description="Disordered" evidence="1">
    <location>
        <begin position="1"/>
        <end position="101"/>
    </location>
</feature>
<name>A0A9Q0CL78_9POAL</name>
<dbReference type="AlphaFoldDB" id="A0A9Q0CL78"/>
<evidence type="ECO:0000313" key="3">
    <source>
        <dbReference type="Proteomes" id="UP001151287"/>
    </source>
</evidence>
<evidence type="ECO:0000256" key="1">
    <source>
        <dbReference type="SAM" id="MobiDB-lite"/>
    </source>
</evidence>
<organism evidence="2 3">
    <name type="scientific">Rhynchospora breviuscula</name>
    <dbReference type="NCBI Taxonomy" id="2022672"/>
    <lineage>
        <taxon>Eukaryota</taxon>
        <taxon>Viridiplantae</taxon>
        <taxon>Streptophyta</taxon>
        <taxon>Embryophyta</taxon>
        <taxon>Tracheophyta</taxon>
        <taxon>Spermatophyta</taxon>
        <taxon>Magnoliopsida</taxon>
        <taxon>Liliopsida</taxon>
        <taxon>Poales</taxon>
        <taxon>Cyperaceae</taxon>
        <taxon>Cyperoideae</taxon>
        <taxon>Rhynchosporeae</taxon>
        <taxon>Rhynchospora</taxon>
    </lineage>
</organism>
<dbReference type="Proteomes" id="UP001151287">
    <property type="component" value="Unassembled WGS sequence"/>
</dbReference>
<dbReference type="PANTHER" id="PTHR33673:SF36">
    <property type="entry name" value="MYB-LIKE PROTEIN Q"/>
    <property type="match status" value="1"/>
</dbReference>
<feature type="compositionally biased region" description="Low complexity" evidence="1">
    <location>
        <begin position="21"/>
        <end position="35"/>
    </location>
</feature>
<keyword evidence="3" id="KW-1185">Reference proteome</keyword>
<dbReference type="OrthoDB" id="676141at2759"/>
<comment type="caution">
    <text evidence="2">The sequence shown here is derived from an EMBL/GenBank/DDBJ whole genome shotgun (WGS) entry which is preliminary data.</text>
</comment>
<feature type="compositionally biased region" description="Low complexity" evidence="1">
    <location>
        <begin position="73"/>
        <end position="88"/>
    </location>
</feature>